<dbReference type="InterPro" id="IPR027417">
    <property type="entry name" value="P-loop_NTPase"/>
</dbReference>
<dbReference type="InterPro" id="IPR036640">
    <property type="entry name" value="ABC1_TM_sf"/>
</dbReference>
<dbReference type="PANTHER" id="PTHR24223:SF448">
    <property type="entry name" value="FI20146P1-RELATED"/>
    <property type="match status" value="1"/>
</dbReference>
<dbReference type="Proteomes" id="UP001329430">
    <property type="component" value="Chromosome 3"/>
</dbReference>
<evidence type="ECO:0000256" key="8">
    <source>
        <dbReference type="ARBA" id="ARBA00023136"/>
    </source>
</evidence>
<dbReference type="SUPFAM" id="SSF90123">
    <property type="entry name" value="ABC transporter transmembrane region"/>
    <property type="match status" value="2"/>
</dbReference>
<protein>
    <recommendedName>
        <fullName evidence="14">Multidrug resistance-associated protein lethal(2)03659</fullName>
    </recommendedName>
</protein>
<dbReference type="CDD" id="cd03250">
    <property type="entry name" value="ABCC_MRP_domain1"/>
    <property type="match status" value="1"/>
</dbReference>
<dbReference type="GO" id="GO:0016020">
    <property type="term" value="C:membrane"/>
    <property type="evidence" value="ECO:0007669"/>
    <property type="project" value="UniProtKB-SubCell"/>
</dbReference>
<evidence type="ECO:0000313" key="13">
    <source>
        <dbReference type="Proteomes" id="UP001329430"/>
    </source>
</evidence>
<evidence type="ECO:0000256" key="1">
    <source>
        <dbReference type="ARBA" id="ARBA00004141"/>
    </source>
</evidence>
<evidence type="ECO:0000256" key="9">
    <source>
        <dbReference type="SAM" id="Phobius"/>
    </source>
</evidence>
<dbReference type="FunFam" id="3.40.50.300:FF:000973">
    <property type="entry name" value="Multidrug resistance-associated protein 4"/>
    <property type="match status" value="1"/>
</dbReference>
<dbReference type="Pfam" id="PF00664">
    <property type="entry name" value="ABC_membrane"/>
    <property type="match status" value="2"/>
</dbReference>
<evidence type="ECO:0000256" key="4">
    <source>
        <dbReference type="ARBA" id="ARBA00022737"/>
    </source>
</evidence>
<dbReference type="CDD" id="cd18579">
    <property type="entry name" value="ABC_6TM_ABCC_D1"/>
    <property type="match status" value="1"/>
</dbReference>
<feature type="transmembrane region" description="Helical" evidence="9">
    <location>
        <begin position="139"/>
        <end position="171"/>
    </location>
</feature>
<feature type="transmembrane region" description="Helical" evidence="9">
    <location>
        <begin position="738"/>
        <end position="756"/>
    </location>
</feature>
<sequence>MDCSEKKIRKQNPRENAGIFNILSFNISETIVMGKFMTYFVSGSNVTVNEASLYASGLIGGKIVFMLYDNTYLLAVWLIGLRMQIACCTMIYRKCLKLNLSLGNENNQGKAVTLITKDVTQLLTVADCAHMLLIGIPKFFIMLSIMYTYIGVSAFAGAAIVMVMVPVNIFLGKLISQYRLKTAAHTDQRVRMTQEMLTSMRVIKMHTWENFFSKTIGRHRLNGNLENFVYIKALVFSIGQLSYRFAFYVCVITYVALGNHITAEKAFVIIGSFGAFQSLLTDYMPNGIPQMAEYKASLHRLTKFLMLDEVPDSHHEDQDNYLPIDRSVSVKDVTVKTESETVVLDSVNLNIAKGLTVVVGSTGSGKSTLLKLLLGDVAKSSGEIKVCGKVSYASQEPWIFPSTVRQNIIFGEPFDEKRYQNVIKVCALEWDLMLLTEGDQTCMSDRGLNFSRGQKARVNLARAIYRQADVYLLDDCLSSVDGRVGKHIFDECIKRFLKDFVCILVINNSLPLEGSDKVLVLSKGKIAFHDTFNNFKQWDNEEIKLELHWDALHESQDTQEEKIGQASSLVEQNKNTATNIYDEHNKIGKVRRSIYYAYFICGGGWKIFAIVAICSIASTAAASWADYFVSYWVDMEQDLAGFRMNETTDSIEYKDLESRYDIIMKTYLFVMLGAAIFTVLQALTFFFFTSRASTKIHMYVIGKIIKALMTFFDKNLSGNVLNRLSRDLAIIDEQMPSVMLDSLKVILSMYGVLIIITSVNWYFIIPSLILTVIIYIARRLYMGTGRGLKRLEGAARSPVLGHLNATLEGLTTIRASNAQELLQREFDKHQDLYSSALFMNLSTSRAFGFYLDATCNLYITIIIFSFVISKTDTLAGLVGLAISQSFSLTGLLKWAARQWAEMETQMTSTERVLEYRDTIVEVSSGNKPENWPNNGDIEYKSVNLRYSSGGGMALNDLSFHIGSREKIGIVGRTGAGKTSIISTLFRMYEYEGTILIDGIDIKSVAINYLRSKISIIPQDLVLFSGTVRNNLDPGCEYLDKVLLDALDEVGIKNSLKDLDSEIVTLSVGEKQLLCLARAIVHNNKIIVLDEATANLDPETDTFIQKIIKRKFLNCTVITIAHKLRTVINSDKIIVMDAGHVHQFGTPKDLLENKKGLFYSIVRQAGLVD</sequence>
<evidence type="ECO:0000256" key="3">
    <source>
        <dbReference type="ARBA" id="ARBA00022692"/>
    </source>
</evidence>
<dbReference type="AlphaFoldDB" id="A0AAN7VK91"/>
<name>A0AAN7VK91_9COLE</name>
<dbReference type="GO" id="GO:0016887">
    <property type="term" value="F:ATP hydrolysis activity"/>
    <property type="evidence" value="ECO:0007669"/>
    <property type="project" value="InterPro"/>
</dbReference>
<comment type="caution">
    <text evidence="12">The sequence shown here is derived from an EMBL/GenBank/DDBJ whole genome shotgun (WGS) entry which is preliminary data.</text>
</comment>
<gene>
    <name evidence="12" type="ORF">RI129_005010</name>
</gene>
<feature type="domain" description="ABC transporter" evidence="10">
    <location>
        <begin position="939"/>
        <end position="1162"/>
    </location>
</feature>
<dbReference type="CDD" id="cd03244">
    <property type="entry name" value="ABCC_MRP_domain2"/>
    <property type="match status" value="1"/>
</dbReference>
<dbReference type="EMBL" id="JAVRBK010000003">
    <property type="protein sequence ID" value="KAK5646546.1"/>
    <property type="molecule type" value="Genomic_DNA"/>
</dbReference>
<comment type="subcellular location">
    <subcellularLocation>
        <location evidence="1">Membrane</location>
        <topology evidence="1">Multi-pass membrane protein</topology>
    </subcellularLocation>
</comment>
<evidence type="ECO:0000256" key="6">
    <source>
        <dbReference type="ARBA" id="ARBA00022840"/>
    </source>
</evidence>
<reference evidence="12 13" key="1">
    <citation type="journal article" date="2024" name="Insects">
        <title>An Improved Chromosome-Level Genome Assembly of the Firefly Pyrocoelia pectoralis.</title>
        <authorList>
            <person name="Fu X."/>
            <person name="Meyer-Rochow V.B."/>
            <person name="Ballantyne L."/>
            <person name="Zhu X."/>
        </authorList>
    </citation>
    <scope>NUCLEOTIDE SEQUENCE [LARGE SCALE GENOMIC DNA]</scope>
    <source>
        <strain evidence="12">XCY_ONT2</strain>
    </source>
</reference>
<evidence type="ECO:0008006" key="14">
    <source>
        <dbReference type="Google" id="ProtNLM"/>
    </source>
</evidence>
<dbReference type="InterPro" id="IPR011527">
    <property type="entry name" value="ABC1_TM_dom"/>
</dbReference>
<feature type="domain" description="ABC transmembrane type-1" evidence="11">
    <location>
        <begin position="609"/>
        <end position="904"/>
    </location>
</feature>
<dbReference type="PANTHER" id="PTHR24223">
    <property type="entry name" value="ATP-BINDING CASSETTE SUB-FAMILY C"/>
    <property type="match status" value="1"/>
</dbReference>
<dbReference type="FunFam" id="3.40.50.300:FF:000163">
    <property type="entry name" value="Multidrug resistance-associated protein member 4"/>
    <property type="match status" value="1"/>
</dbReference>
<dbReference type="CDD" id="cd18580">
    <property type="entry name" value="ABC_6TM_ABCC_D2"/>
    <property type="match status" value="1"/>
</dbReference>
<evidence type="ECO:0000259" key="10">
    <source>
        <dbReference type="PROSITE" id="PS50893"/>
    </source>
</evidence>
<dbReference type="InterPro" id="IPR003439">
    <property type="entry name" value="ABC_transporter-like_ATP-bd"/>
</dbReference>
<dbReference type="SUPFAM" id="SSF52540">
    <property type="entry name" value="P-loop containing nucleoside triphosphate hydrolases"/>
    <property type="match status" value="2"/>
</dbReference>
<feature type="domain" description="ABC transporter" evidence="10">
    <location>
        <begin position="328"/>
        <end position="548"/>
    </location>
</feature>
<dbReference type="PROSITE" id="PS50929">
    <property type="entry name" value="ABC_TM1F"/>
    <property type="match status" value="2"/>
</dbReference>
<keyword evidence="3 9" id="KW-0812">Transmembrane</keyword>
<dbReference type="InterPro" id="IPR017871">
    <property type="entry name" value="ABC_transporter-like_CS"/>
</dbReference>
<evidence type="ECO:0000256" key="5">
    <source>
        <dbReference type="ARBA" id="ARBA00022741"/>
    </source>
</evidence>
<dbReference type="InterPro" id="IPR044726">
    <property type="entry name" value="ABCC_6TM_D2"/>
</dbReference>
<evidence type="ECO:0000313" key="12">
    <source>
        <dbReference type="EMBL" id="KAK5646546.1"/>
    </source>
</evidence>
<organism evidence="12 13">
    <name type="scientific">Pyrocoelia pectoralis</name>
    <dbReference type="NCBI Taxonomy" id="417401"/>
    <lineage>
        <taxon>Eukaryota</taxon>
        <taxon>Metazoa</taxon>
        <taxon>Ecdysozoa</taxon>
        <taxon>Arthropoda</taxon>
        <taxon>Hexapoda</taxon>
        <taxon>Insecta</taxon>
        <taxon>Pterygota</taxon>
        <taxon>Neoptera</taxon>
        <taxon>Endopterygota</taxon>
        <taxon>Coleoptera</taxon>
        <taxon>Polyphaga</taxon>
        <taxon>Elateriformia</taxon>
        <taxon>Elateroidea</taxon>
        <taxon>Lampyridae</taxon>
        <taxon>Lampyrinae</taxon>
        <taxon>Pyrocoelia</taxon>
    </lineage>
</organism>
<feature type="transmembrane region" description="Helical" evidence="9">
    <location>
        <begin position="667"/>
        <end position="688"/>
    </location>
</feature>
<keyword evidence="2" id="KW-0813">Transport</keyword>
<dbReference type="Gene3D" id="1.20.1560.10">
    <property type="entry name" value="ABC transporter type 1, transmembrane domain"/>
    <property type="match status" value="2"/>
</dbReference>
<accession>A0AAN7VK91</accession>
<dbReference type="InterPro" id="IPR003593">
    <property type="entry name" value="AAA+_ATPase"/>
</dbReference>
<keyword evidence="6" id="KW-0067">ATP-binding</keyword>
<proteinExistence type="predicted"/>
<keyword evidence="4" id="KW-0677">Repeat</keyword>
<dbReference type="FunFam" id="1.20.1560.10:FF:000014">
    <property type="entry name" value="Multidrug resistance-associated protein member 4"/>
    <property type="match status" value="1"/>
</dbReference>
<dbReference type="InterPro" id="IPR044746">
    <property type="entry name" value="ABCC_6TM_D1"/>
</dbReference>
<dbReference type="GO" id="GO:0140359">
    <property type="term" value="F:ABC-type transporter activity"/>
    <property type="evidence" value="ECO:0007669"/>
    <property type="project" value="InterPro"/>
</dbReference>
<dbReference type="PROSITE" id="PS00211">
    <property type="entry name" value="ABC_TRANSPORTER_1"/>
    <property type="match status" value="1"/>
</dbReference>
<dbReference type="GO" id="GO:0005524">
    <property type="term" value="F:ATP binding"/>
    <property type="evidence" value="ECO:0007669"/>
    <property type="project" value="UniProtKB-KW"/>
</dbReference>
<dbReference type="SMART" id="SM00382">
    <property type="entry name" value="AAA"/>
    <property type="match status" value="2"/>
</dbReference>
<evidence type="ECO:0000256" key="7">
    <source>
        <dbReference type="ARBA" id="ARBA00022989"/>
    </source>
</evidence>
<feature type="domain" description="ABC transmembrane type-1" evidence="11">
    <location>
        <begin position="25"/>
        <end position="281"/>
    </location>
</feature>
<evidence type="ECO:0000256" key="2">
    <source>
        <dbReference type="ARBA" id="ARBA00022448"/>
    </source>
</evidence>
<keyword evidence="8 9" id="KW-0472">Membrane</keyword>
<evidence type="ECO:0000259" key="11">
    <source>
        <dbReference type="PROSITE" id="PS50929"/>
    </source>
</evidence>
<dbReference type="PROSITE" id="PS50893">
    <property type="entry name" value="ABC_TRANSPORTER_2"/>
    <property type="match status" value="2"/>
</dbReference>
<keyword evidence="7 9" id="KW-1133">Transmembrane helix</keyword>
<feature type="transmembrane region" description="Helical" evidence="9">
    <location>
        <begin position="847"/>
        <end position="868"/>
    </location>
</feature>
<dbReference type="Pfam" id="PF00005">
    <property type="entry name" value="ABC_tran"/>
    <property type="match status" value="2"/>
</dbReference>
<keyword evidence="5" id="KW-0547">Nucleotide-binding</keyword>
<dbReference type="Gene3D" id="3.40.50.300">
    <property type="entry name" value="P-loop containing nucleotide triphosphate hydrolases"/>
    <property type="match status" value="2"/>
</dbReference>
<dbReference type="InterPro" id="IPR050173">
    <property type="entry name" value="ABC_transporter_C-like"/>
</dbReference>
<keyword evidence="13" id="KW-1185">Reference proteome</keyword>
<feature type="transmembrane region" description="Helical" evidence="9">
    <location>
        <begin position="595"/>
        <end position="625"/>
    </location>
</feature>